<reference evidence="2" key="1">
    <citation type="submission" date="2023-10" db="EMBL/GenBank/DDBJ databases">
        <authorList>
            <person name="Chen Y."/>
            <person name="Shah S."/>
            <person name="Dougan E. K."/>
            <person name="Thang M."/>
            <person name="Chan C."/>
        </authorList>
    </citation>
    <scope>NUCLEOTIDE SEQUENCE [LARGE SCALE GENOMIC DNA]</scope>
</reference>
<proteinExistence type="predicted"/>
<dbReference type="Proteomes" id="UP001189429">
    <property type="component" value="Unassembled WGS sequence"/>
</dbReference>
<evidence type="ECO:0000313" key="2">
    <source>
        <dbReference type="EMBL" id="CAK0911621.1"/>
    </source>
</evidence>
<comment type="caution">
    <text evidence="2">The sequence shown here is derived from an EMBL/GenBank/DDBJ whole genome shotgun (WGS) entry which is preliminary data.</text>
</comment>
<organism evidence="2 3">
    <name type="scientific">Prorocentrum cordatum</name>
    <dbReference type="NCBI Taxonomy" id="2364126"/>
    <lineage>
        <taxon>Eukaryota</taxon>
        <taxon>Sar</taxon>
        <taxon>Alveolata</taxon>
        <taxon>Dinophyceae</taxon>
        <taxon>Prorocentrales</taxon>
        <taxon>Prorocentraceae</taxon>
        <taxon>Prorocentrum</taxon>
    </lineage>
</organism>
<dbReference type="EMBL" id="CAUYUJ010022615">
    <property type="protein sequence ID" value="CAK0911621.1"/>
    <property type="molecule type" value="Genomic_DNA"/>
</dbReference>
<evidence type="ECO:0008006" key="4">
    <source>
        <dbReference type="Google" id="ProtNLM"/>
    </source>
</evidence>
<accession>A0ABN9YH96</accession>
<gene>
    <name evidence="2" type="ORF">PCOR1329_LOCUS85456</name>
</gene>
<name>A0ABN9YH96_9DINO</name>
<sequence length="224" mass="24051">MQAQLGGKPQTSHAGGRPGHGGAVGGHAATGKPAGRGAGSHRWPAQLCGVWPRPHATAGPSLRSCWPGFVCGQCEGVRDLPQALPVSFGSAAEFQEHLKSVDAAWEGDCRQSTFLPNPAEVVIRLPGEGSFVEKVGFTYSPWDRNYGRVCQVCLSADGEAWTNAGEVQIPYGSERGDPSRESTATLFVDVPAAMREEPCRFVRLDFDGRRGSGRRLFFVYVFGF</sequence>
<evidence type="ECO:0000313" key="3">
    <source>
        <dbReference type="Proteomes" id="UP001189429"/>
    </source>
</evidence>
<protein>
    <recommendedName>
        <fullName evidence="4">F5/8 type C domain-containing protein</fullName>
    </recommendedName>
</protein>
<feature type="compositionally biased region" description="Gly residues" evidence="1">
    <location>
        <begin position="16"/>
        <end position="25"/>
    </location>
</feature>
<keyword evidence="3" id="KW-1185">Reference proteome</keyword>
<feature type="region of interest" description="Disordered" evidence="1">
    <location>
        <begin position="1"/>
        <end position="41"/>
    </location>
</feature>
<evidence type="ECO:0000256" key="1">
    <source>
        <dbReference type="SAM" id="MobiDB-lite"/>
    </source>
</evidence>